<dbReference type="AlphaFoldDB" id="A0A730ELD0"/>
<dbReference type="InterPro" id="IPR010982">
    <property type="entry name" value="Lambda_DNA-bd_dom_sf"/>
</dbReference>
<accession>A0A730ELD0</accession>
<dbReference type="PROSITE" id="PS50943">
    <property type="entry name" value="HTH_CROC1"/>
    <property type="match status" value="1"/>
</dbReference>
<dbReference type="SMART" id="SM00530">
    <property type="entry name" value="HTH_XRE"/>
    <property type="match status" value="1"/>
</dbReference>
<dbReference type="Pfam" id="PF01381">
    <property type="entry name" value="HTH_3"/>
    <property type="match status" value="1"/>
</dbReference>
<dbReference type="InterPro" id="IPR001387">
    <property type="entry name" value="Cro/C1-type_HTH"/>
</dbReference>
<evidence type="ECO:0000259" key="1">
    <source>
        <dbReference type="PROSITE" id="PS50943"/>
    </source>
</evidence>
<gene>
    <name evidence="2" type="ORF">G4A16_001233</name>
</gene>
<dbReference type="GO" id="GO:0003677">
    <property type="term" value="F:DNA binding"/>
    <property type="evidence" value="ECO:0007669"/>
    <property type="project" value="InterPro"/>
</dbReference>
<dbReference type="SUPFAM" id="SSF47413">
    <property type="entry name" value="lambda repressor-like DNA-binding domains"/>
    <property type="match status" value="1"/>
</dbReference>
<dbReference type="CDD" id="cd00093">
    <property type="entry name" value="HTH_XRE"/>
    <property type="match status" value="1"/>
</dbReference>
<proteinExistence type="predicted"/>
<reference evidence="2" key="2">
    <citation type="submission" date="2018-07" db="EMBL/GenBank/DDBJ databases">
        <authorList>
            <consortium name="NCBI Pathogen Detection Project"/>
        </authorList>
    </citation>
    <scope>NUCLEOTIDE SEQUENCE</scope>
    <source>
        <strain evidence="2">11-7712</strain>
    </source>
</reference>
<sequence length="137" mass="15716">MNKTPHPVFAKRIHQVMEENGWSMADLARRVMLSHTSVRKWANGAAAASGERLKRLSAVTGRPEYWFFMEPGTEGENGEELPTLPRVLDEQEQTLLSLFNQLPEAEKLRLIIHTRGVVKEMDLLKNDVYDIMNDLKK</sequence>
<comment type="caution">
    <text evidence="2">The sequence shown here is derived from an EMBL/GenBank/DDBJ whole genome shotgun (WGS) entry which is preliminary data.</text>
</comment>
<evidence type="ECO:0000313" key="2">
    <source>
        <dbReference type="EMBL" id="HAE3751496.1"/>
    </source>
</evidence>
<dbReference type="Gene3D" id="1.10.260.40">
    <property type="entry name" value="lambda repressor-like DNA-binding domains"/>
    <property type="match status" value="1"/>
</dbReference>
<dbReference type="EMBL" id="DAARSL010000005">
    <property type="protein sequence ID" value="HAE3751496.1"/>
    <property type="molecule type" value="Genomic_DNA"/>
</dbReference>
<feature type="domain" description="HTH cro/C1-type" evidence="1">
    <location>
        <begin position="13"/>
        <end position="67"/>
    </location>
</feature>
<reference evidence="2" key="1">
    <citation type="journal article" date="2018" name="Genome Biol.">
        <title>SKESA: strategic k-mer extension for scrupulous assemblies.</title>
        <authorList>
            <person name="Souvorov A."/>
            <person name="Agarwala R."/>
            <person name="Lipman D.J."/>
        </authorList>
    </citation>
    <scope>NUCLEOTIDE SEQUENCE</scope>
    <source>
        <strain evidence="2">11-7712</strain>
    </source>
</reference>
<organism evidence="2">
    <name type="scientific">Salmonella enterica subsp. enterica serovar Cerro</name>
    <dbReference type="NCBI Taxonomy" id="340188"/>
    <lineage>
        <taxon>Bacteria</taxon>
        <taxon>Pseudomonadati</taxon>
        <taxon>Pseudomonadota</taxon>
        <taxon>Gammaproteobacteria</taxon>
        <taxon>Enterobacterales</taxon>
        <taxon>Enterobacteriaceae</taxon>
        <taxon>Salmonella</taxon>
    </lineage>
</organism>
<name>A0A730ELD0_SALET</name>
<protein>
    <submittedName>
        <fullName evidence="2">Helix-turn-helix domain-containing protein</fullName>
    </submittedName>
</protein>